<proteinExistence type="predicted"/>
<name>A0A0V0HEU2_SOLCH</name>
<feature type="signal peptide" evidence="2">
    <location>
        <begin position="1"/>
        <end position="20"/>
    </location>
</feature>
<keyword evidence="2" id="KW-0732">Signal</keyword>
<dbReference type="AlphaFoldDB" id="A0A0V0HEU2"/>
<feature type="chain" id="PRO_5006865886" evidence="2">
    <location>
        <begin position="21"/>
        <end position="114"/>
    </location>
</feature>
<protein>
    <submittedName>
        <fullName evidence="3">Putative ovule protein</fullName>
    </submittedName>
</protein>
<dbReference type="EMBL" id="GEDG01021081">
    <property type="protein sequence ID" value="JAP18599.1"/>
    <property type="molecule type" value="Transcribed_RNA"/>
</dbReference>
<sequence>MAINLPLFIIRQLLIQTTLCNSIVQDTHGCHASPAHKKGENFHVHQKLNLTIILMSTINITHKQPLHRHLRTSFVLNVQVILGCQLANFLLPGGFSYLFIFLLFICTFLLKLGI</sequence>
<keyword evidence="1" id="KW-0812">Transmembrane</keyword>
<evidence type="ECO:0000313" key="3">
    <source>
        <dbReference type="EMBL" id="JAP18599.1"/>
    </source>
</evidence>
<accession>A0A0V0HEU2</accession>
<feature type="transmembrane region" description="Helical" evidence="1">
    <location>
        <begin position="97"/>
        <end position="113"/>
    </location>
</feature>
<keyword evidence="1" id="KW-0472">Membrane</keyword>
<keyword evidence="1" id="KW-1133">Transmembrane helix</keyword>
<evidence type="ECO:0000256" key="2">
    <source>
        <dbReference type="SAM" id="SignalP"/>
    </source>
</evidence>
<organism evidence="3">
    <name type="scientific">Solanum chacoense</name>
    <name type="common">Chaco potato</name>
    <dbReference type="NCBI Taxonomy" id="4108"/>
    <lineage>
        <taxon>Eukaryota</taxon>
        <taxon>Viridiplantae</taxon>
        <taxon>Streptophyta</taxon>
        <taxon>Embryophyta</taxon>
        <taxon>Tracheophyta</taxon>
        <taxon>Spermatophyta</taxon>
        <taxon>Magnoliopsida</taxon>
        <taxon>eudicotyledons</taxon>
        <taxon>Gunneridae</taxon>
        <taxon>Pentapetalae</taxon>
        <taxon>asterids</taxon>
        <taxon>lamiids</taxon>
        <taxon>Solanales</taxon>
        <taxon>Solanaceae</taxon>
        <taxon>Solanoideae</taxon>
        <taxon>Solaneae</taxon>
        <taxon>Solanum</taxon>
    </lineage>
</organism>
<evidence type="ECO:0000256" key="1">
    <source>
        <dbReference type="SAM" id="Phobius"/>
    </source>
</evidence>
<reference evidence="3" key="1">
    <citation type="submission" date="2015-12" db="EMBL/GenBank/DDBJ databases">
        <title>Gene expression during late stages of embryo sac development: a critical building block for successful pollen-pistil interactions.</title>
        <authorList>
            <person name="Liu Y."/>
            <person name="Joly V."/>
            <person name="Sabar M."/>
            <person name="Matton D.P."/>
        </authorList>
    </citation>
    <scope>NUCLEOTIDE SEQUENCE</scope>
</reference>